<dbReference type="InterPro" id="IPR036937">
    <property type="entry name" value="Adhesion_dom_fimbrial_sf"/>
</dbReference>
<dbReference type="PANTHER" id="PTHR33420:SF26">
    <property type="entry name" value="FIMBRIAL SUBUNIT"/>
    <property type="match status" value="1"/>
</dbReference>
<dbReference type="InterPro" id="IPR008966">
    <property type="entry name" value="Adhesion_dom_sf"/>
</dbReference>
<dbReference type="AlphaFoldDB" id="A0A6G9RLM3"/>
<organism evidence="4 5">
    <name type="scientific">Kluyvera genomosp. 3</name>
    <dbReference type="NCBI Taxonomy" id="2774055"/>
    <lineage>
        <taxon>Bacteria</taxon>
        <taxon>Pseudomonadati</taxon>
        <taxon>Pseudomonadota</taxon>
        <taxon>Gammaproteobacteria</taxon>
        <taxon>Enterobacterales</taxon>
        <taxon>Enterobacteriaceae</taxon>
        <taxon>Kluyvera</taxon>
    </lineage>
</organism>
<feature type="signal peptide" evidence="1">
    <location>
        <begin position="1"/>
        <end position="20"/>
    </location>
</feature>
<evidence type="ECO:0000313" key="4">
    <source>
        <dbReference type="EMBL" id="QIR27185.1"/>
    </source>
</evidence>
<evidence type="ECO:0000259" key="2">
    <source>
        <dbReference type="Pfam" id="PF00419"/>
    </source>
</evidence>
<feature type="chain" id="PRO_5026076948" evidence="1">
    <location>
        <begin position="21"/>
        <end position="307"/>
    </location>
</feature>
<dbReference type="InterPro" id="IPR000259">
    <property type="entry name" value="Adhesion_dom_fimbrial"/>
</dbReference>
<dbReference type="KEGG" id="kgn:GY169_10400"/>
<evidence type="ECO:0000259" key="3">
    <source>
        <dbReference type="Pfam" id="PF09160"/>
    </source>
</evidence>
<gene>
    <name evidence="4" type="ORF">GY169_10400</name>
</gene>
<evidence type="ECO:0000256" key="1">
    <source>
        <dbReference type="SAM" id="SignalP"/>
    </source>
</evidence>
<dbReference type="Pfam" id="PF09160">
    <property type="entry name" value="FimH_man-bind"/>
    <property type="match status" value="1"/>
</dbReference>
<dbReference type="GO" id="GO:0043709">
    <property type="term" value="P:cell adhesion involved in single-species biofilm formation"/>
    <property type="evidence" value="ECO:0007669"/>
    <property type="project" value="TreeGrafter"/>
</dbReference>
<accession>A0A6G9RLM3</accession>
<dbReference type="GO" id="GO:0009289">
    <property type="term" value="C:pilus"/>
    <property type="evidence" value="ECO:0007669"/>
    <property type="project" value="InterPro"/>
</dbReference>
<dbReference type="PANTHER" id="PTHR33420">
    <property type="entry name" value="FIMBRIAL SUBUNIT ELFA-RELATED"/>
    <property type="match status" value="1"/>
</dbReference>
<sequence>MKTTLPLLAFLLLQSAAASAYECASIGWHGGDADIHVNISSDVSTGKNRIIDLAPQITCTNTAGQKGWIDTMWLGSDGVKLDSTIFKNLKYGVLISGVDHPSPVSETKIFDLDDGESRQLPVVLYFELTSLGEELHIKSGDKLGSIRFVQTNNHGERHNYTWKFFAANDADINTATCKVLSGSTFNVDLGQIERGDIVSGGTSSQTINKDFNIVCDAAHTVDFDVRMSLVSPAWNNKAIRTSNDNLGVEMRWNGQTVSDGVSQKLSVTNGSATVPLSFTPVKPASLSFDDIATGAFTASATLILTQY</sequence>
<dbReference type="EMBL" id="CP050321">
    <property type="protein sequence ID" value="QIR27185.1"/>
    <property type="molecule type" value="Genomic_DNA"/>
</dbReference>
<keyword evidence="1" id="KW-0732">Signal</keyword>
<keyword evidence="5" id="KW-1185">Reference proteome</keyword>
<dbReference type="SUPFAM" id="SSF49401">
    <property type="entry name" value="Bacterial adhesins"/>
    <property type="match status" value="2"/>
</dbReference>
<dbReference type="RefSeq" id="WP_163446175.1">
    <property type="nucleotide sequence ID" value="NZ_CP050321.1"/>
</dbReference>
<dbReference type="Gene3D" id="2.60.40.1090">
    <property type="entry name" value="Fimbrial-type adhesion domain"/>
    <property type="match status" value="2"/>
</dbReference>
<reference evidence="4 5" key="1">
    <citation type="submission" date="2020-02" db="EMBL/GenBank/DDBJ databases">
        <title>Whole genome PO2S7.</title>
        <authorList>
            <person name="Singha K.M."/>
        </authorList>
    </citation>
    <scope>NUCLEOTIDE SEQUENCE [LARGE SCALE GENOMIC DNA]</scope>
    <source>
        <strain evidence="4 5">PO2S7</strain>
    </source>
</reference>
<dbReference type="Pfam" id="PF00419">
    <property type="entry name" value="Fimbrial"/>
    <property type="match status" value="1"/>
</dbReference>
<name>A0A6G9RLM3_9ENTR</name>
<evidence type="ECO:0000313" key="5">
    <source>
        <dbReference type="Proteomes" id="UP000503580"/>
    </source>
</evidence>
<protein>
    <submittedName>
        <fullName evidence="4">Fimbrial protein</fullName>
    </submittedName>
</protein>
<dbReference type="InterPro" id="IPR015243">
    <property type="entry name" value="FimH_man-bd"/>
</dbReference>
<dbReference type="Proteomes" id="UP000503580">
    <property type="component" value="Chromosome"/>
</dbReference>
<dbReference type="InterPro" id="IPR050263">
    <property type="entry name" value="Bact_Fimbrial_Adh_Pro"/>
</dbReference>
<feature type="domain" description="FimH mannose-binding" evidence="3">
    <location>
        <begin position="28"/>
        <end position="162"/>
    </location>
</feature>
<proteinExistence type="predicted"/>
<feature type="domain" description="Fimbrial-type adhesion" evidence="2">
    <location>
        <begin position="174"/>
        <end position="304"/>
    </location>
</feature>